<dbReference type="SFLD" id="SFLDG01070">
    <property type="entry name" value="PLP-dependent"/>
    <property type="match status" value="1"/>
</dbReference>
<dbReference type="AlphaFoldDB" id="A0A3B0RFK0"/>
<dbReference type="InterPro" id="IPR013785">
    <property type="entry name" value="Aldolase_TIM"/>
</dbReference>
<dbReference type="GO" id="GO:0046872">
    <property type="term" value="F:metal ion binding"/>
    <property type="evidence" value="ECO:0007669"/>
    <property type="project" value="UniProtKB-KW"/>
</dbReference>
<dbReference type="PANTHER" id="PTHR30538">
    <property type="entry name" value="LYSINE 2,3-AMINOMUTASE-RELATED"/>
    <property type="match status" value="1"/>
</dbReference>
<evidence type="ECO:0000256" key="2">
    <source>
        <dbReference type="ARBA" id="ARBA00022485"/>
    </source>
</evidence>
<organism evidence="8">
    <name type="scientific">hydrothermal vent metagenome</name>
    <dbReference type="NCBI Taxonomy" id="652676"/>
    <lineage>
        <taxon>unclassified sequences</taxon>
        <taxon>metagenomes</taxon>
        <taxon>ecological metagenomes</taxon>
    </lineage>
</organism>
<dbReference type="SFLD" id="SFLDS00029">
    <property type="entry name" value="Radical_SAM"/>
    <property type="match status" value="1"/>
</dbReference>
<keyword evidence="5" id="KW-0663">Pyridoxal phosphate</keyword>
<evidence type="ECO:0000256" key="1">
    <source>
        <dbReference type="ARBA" id="ARBA00001933"/>
    </source>
</evidence>
<evidence type="ECO:0000256" key="6">
    <source>
        <dbReference type="ARBA" id="ARBA00023004"/>
    </source>
</evidence>
<keyword evidence="4" id="KW-0479">Metal-binding</keyword>
<evidence type="ECO:0000256" key="3">
    <source>
        <dbReference type="ARBA" id="ARBA00022691"/>
    </source>
</evidence>
<dbReference type="InterPro" id="IPR058240">
    <property type="entry name" value="rSAM_sf"/>
</dbReference>
<dbReference type="Gene3D" id="3.20.20.70">
    <property type="entry name" value="Aldolase class I"/>
    <property type="match status" value="1"/>
</dbReference>
<evidence type="ECO:0008006" key="9">
    <source>
        <dbReference type="Google" id="ProtNLM"/>
    </source>
</evidence>
<proteinExistence type="predicted"/>
<gene>
    <name evidence="8" type="ORF">MNBD_ALPHA02-1377</name>
</gene>
<dbReference type="GO" id="GO:0051539">
    <property type="term" value="F:4 iron, 4 sulfur cluster binding"/>
    <property type="evidence" value="ECO:0007669"/>
    <property type="project" value="UniProtKB-KW"/>
</dbReference>
<evidence type="ECO:0000256" key="4">
    <source>
        <dbReference type="ARBA" id="ARBA00022723"/>
    </source>
</evidence>
<comment type="cofactor">
    <cofactor evidence="1">
        <name>pyridoxal 5'-phosphate</name>
        <dbReference type="ChEBI" id="CHEBI:597326"/>
    </cofactor>
</comment>
<keyword evidence="7" id="KW-0411">Iron-sulfur</keyword>
<name>A0A3B0RFK0_9ZZZZ</name>
<dbReference type="SUPFAM" id="SSF102114">
    <property type="entry name" value="Radical SAM enzymes"/>
    <property type="match status" value="1"/>
</dbReference>
<dbReference type="EMBL" id="UOED01000016">
    <property type="protein sequence ID" value="VAV86848.1"/>
    <property type="molecule type" value="Genomic_DNA"/>
</dbReference>
<evidence type="ECO:0000256" key="7">
    <source>
        <dbReference type="ARBA" id="ARBA00023014"/>
    </source>
</evidence>
<reference evidence="8" key="1">
    <citation type="submission" date="2018-06" db="EMBL/GenBank/DDBJ databases">
        <authorList>
            <person name="Zhirakovskaya E."/>
        </authorList>
    </citation>
    <scope>NUCLEOTIDE SEQUENCE</scope>
</reference>
<keyword evidence="2" id="KW-0004">4Fe-4S</keyword>
<protein>
    <recommendedName>
        <fullName evidence="9">Lysine 2,3-aminomutase</fullName>
    </recommendedName>
</protein>
<evidence type="ECO:0000313" key="8">
    <source>
        <dbReference type="EMBL" id="VAV86848.1"/>
    </source>
</evidence>
<dbReference type="GO" id="GO:0003824">
    <property type="term" value="F:catalytic activity"/>
    <property type="evidence" value="ECO:0007669"/>
    <property type="project" value="InterPro"/>
</dbReference>
<dbReference type="PANTHER" id="PTHR30538:SF0">
    <property type="entry name" value="L-LYSINE 2,3-AMINOMUTASE AQ_1632-RELATED"/>
    <property type="match status" value="1"/>
</dbReference>
<accession>A0A3B0RFK0</accession>
<dbReference type="InterPro" id="IPR003739">
    <property type="entry name" value="Lys_aminomutase/Glu_NH3_mut"/>
</dbReference>
<evidence type="ECO:0000256" key="5">
    <source>
        <dbReference type="ARBA" id="ARBA00022898"/>
    </source>
</evidence>
<dbReference type="InterPro" id="IPR007197">
    <property type="entry name" value="rSAM"/>
</dbReference>
<keyword evidence="6" id="KW-0408">Iron</keyword>
<keyword evidence="3" id="KW-0949">S-adenosyl-L-methionine</keyword>
<sequence length="470" mass="52442">MTIQTAVKKNGYAPTDREQAFLDTVENAKYDRQIIAGIKKFTTGKVPEDMQDFYSAAELQALEDLKGTGLDVEARMPVKITRHYFEQAKNSKPLQVLVKASPAETYDLDGAADPGNQMSYSPVEGLIHKYELGLIYVVGTCSAHCRFCYREELIAKKEIEREDGTMVAKGMAQIADIVAYVKDHNRIVAENGGRHPKTGREKLREILMSGGDPLVLANKNIAAWLAALSEAGVESIRMGTKELAFYPDRFDGSFFDMLDKFHLAYPETKLRIMIHFNHPDEFLKKDAAGNYIEVPGGGLEWLENTKRAVTKLGQREWLTVDNQAPIIKGINNDPDALRIMQRELKRNKVENHYFFCGRDIIGHKAFNVPIEEAWRILNESQKGLSGVETHARLSITHYKGKTEVVAVSNKPAPGIPGGEKGVVVMKLLRGAADAPDRGKITILGRNPDAIWFSGYNDRVIYDEAGLFEGV</sequence>